<dbReference type="Proteomes" id="UP000019151">
    <property type="component" value="Plasmid 1"/>
</dbReference>
<keyword evidence="4" id="KW-1185">Reference proteome</keyword>
<reference evidence="1" key="1">
    <citation type="submission" date="2013-12" db="EMBL/GenBank/DDBJ databases">
        <authorList>
            <person name="DeBruyn J.M."/>
            <person name="Radosevich M."/>
            <person name="Wommack K.Eric."/>
            <person name="Polson S."/>
            <person name="Hauser L.J."/>
            <person name="Fawaz M.N."/>
            <person name="Korlach J."/>
            <person name="Tsai Y.-C."/>
        </authorList>
    </citation>
    <scope>NUCLEOTIDE SEQUENCE</scope>
    <source>
        <strain evidence="1">KBS708</strain>
        <plasmid evidence="1">1</plasmid>
    </source>
</reference>
<dbReference type="KEGG" id="gba:J421_5356"/>
<sequence>MTTIWHYRTPVGVFWIRPQPNSDGRWWLGVGDEMPLGSYHSPEAAASDMGDQVTGWSDWDLLRGAQAPRDLSEWTPGPPPR</sequence>
<evidence type="ECO:0000313" key="3">
    <source>
        <dbReference type="EMBL" id="AHG92891.1"/>
    </source>
</evidence>
<dbReference type="EMBL" id="CP007129">
    <property type="protein sequence ID" value="AHG92873.1"/>
    <property type="molecule type" value="Genomic_DNA"/>
</dbReference>
<name>W0RTF9_9BACT</name>
<gene>
    <name evidence="1" type="ORF">J421_5338</name>
    <name evidence="2" type="ORF">J421_5347</name>
    <name evidence="3" type="ORF">J421_5356</name>
</gene>
<accession>W0RTF9</accession>
<dbReference type="EMBL" id="CP007129">
    <property type="protein sequence ID" value="AHG92882.1"/>
    <property type="molecule type" value="Genomic_DNA"/>
</dbReference>
<evidence type="ECO:0000313" key="4">
    <source>
        <dbReference type="Proteomes" id="UP000019151"/>
    </source>
</evidence>
<evidence type="ECO:0000313" key="1">
    <source>
        <dbReference type="EMBL" id="AHG92873.1"/>
    </source>
</evidence>
<evidence type="ECO:0000313" key="2">
    <source>
        <dbReference type="EMBL" id="AHG92882.1"/>
    </source>
</evidence>
<dbReference type="AlphaFoldDB" id="W0RTF9"/>
<proteinExistence type="predicted"/>
<dbReference type="InParanoid" id="W0RTF9"/>
<organism evidence="1 4">
    <name type="scientific">Gemmatirosa kalamazoonensis</name>
    <dbReference type="NCBI Taxonomy" id="861299"/>
    <lineage>
        <taxon>Bacteria</taxon>
        <taxon>Pseudomonadati</taxon>
        <taxon>Gemmatimonadota</taxon>
        <taxon>Gemmatimonadia</taxon>
        <taxon>Gemmatimonadales</taxon>
        <taxon>Gemmatimonadaceae</taxon>
        <taxon>Gemmatirosa</taxon>
    </lineage>
</organism>
<dbReference type="KEGG" id="gba:J421_5338"/>
<dbReference type="HOGENOM" id="CLU_184585_0_0_0"/>
<protein>
    <submittedName>
        <fullName evidence="1">Uncharacterized protein</fullName>
    </submittedName>
</protein>
<dbReference type="EMBL" id="CP007129">
    <property type="protein sequence ID" value="AHG92891.1"/>
    <property type="molecule type" value="Genomic_DNA"/>
</dbReference>
<dbReference type="KEGG" id="gba:J421_5347"/>
<geneLocation type="plasmid" evidence="1 4">
    <name>1</name>
</geneLocation>
<reference evidence="1 4" key="2">
    <citation type="journal article" date="2014" name="Genome Announc.">
        <title>Genome Sequence and Methylome of Soil Bacterium Gemmatirosa kalamazoonensis KBS708T, a Member of the Rarely Cultivated Gemmatimonadetes Phylum.</title>
        <authorList>
            <person name="Debruyn J.M."/>
            <person name="Radosevich M."/>
            <person name="Wommack K.E."/>
            <person name="Polson S.W."/>
            <person name="Hauser L.J."/>
            <person name="Fawaz M.N."/>
            <person name="Korlach J."/>
            <person name="Tsai Y.C."/>
        </authorList>
    </citation>
    <scope>NUCLEOTIDE SEQUENCE [LARGE SCALE GENOMIC DNA]</scope>
    <source>
        <strain evidence="1 4">KBS708</strain>
        <plasmid evidence="1">1</plasmid>
        <plasmid evidence="4">Plasmid 1</plasmid>
    </source>
</reference>
<keyword evidence="1" id="KW-0614">Plasmid</keyword>